<organism evidence="2 3">
    <name type="scientific">Bradyrhizobium nanningense</name>
    <dbReference type="NCBI Taxonomy" id="1325118"/>
    <lineage>
        <taxon>Bacteria</taxon>
        <taxon>Pseudomonadati</taxon>
        <taxon>Pseudomonadota</taxon>
        <taxon>Alphaproteobacteria</taxon>
        <taxon>Hyphomicrobiales</taxon>
        <taxon>Nitrobacteraceae</taxon>
        <taxon>Bradyrhizobium</taxon>
    </lineage>
</organism>
<gene>
    <name evidence="2" type="ORF">XH99_09805</name>
</gene>
<feature type="region of interest" description="Disordered" evidence="1">
    <location>
        <begin position="42"/>
        <end position="62"/>
    </location>
</feature>
<dbReference type="EMBL" id="LBJQ01000048">
    <property type="protein sequence ID" value="RXH33065.1"/>
    <property type="molecule type" value="Genomic_DNA"/>
</dbReference>
<evidence type="ECO:0000313" key="3">
    <source>
        <dbReference type="Proteomes" id="UP000289546"/>
    </source>
</evidence>
<sequence length="62" mass="6872">MSQANHPARLSKVYPIEKADDDLDFFARLNLPKGLGHDCIENVESPQSNTAAGRYRASGREL</sequence>
<accession>A0A4Q0SB24</accession>
<evidence type="ECO:0000313" key="2">
    <source>
        <dbReference type="EMBL" id="RXH33065.1"/>
    </source>
</evidence>
<reference evidence="2 3" key="1">
    <citation type="submission" date="2015-04" db="EMBL/GenBank/DDBJ databases">
        <title>Comparative genomics of rhizobia nodulating Arachis hypogaea in China.</title>
        <authorList>
            <person name="Li Y."/>
        </authorList>
    </citation>
    <scope>NUCLEOTIDE SEQUENCE [LARGE SCALE GENOMIC DNA]</scope>
    <source>
        <strain evidence="2 3">CCBAU 51757</strain>
    </source>
</reference>
<name>A0A4Q0SB24_9BRAD</name>
<protein>
    <submittedName>
        <fullName evidence="2">Uncharacterized protein</fullName>
    </submittedName>
</protein>
<keyword evidence="3" id="KW-1185">Reference proteome</keyword>
<dbReference type="AlphaFoldDB" id="A0A4Q0SB24"/>
<comment type="caution">
    <text evidence="2">The sequence shown here is derived from an EMBL/GenBank/DDBJ whole genome shotgun (WGS) entry which is preliminary data.</text>
</comment>
<proteinExistence type="predicted"/>
<dbReference type="RefSeq" id="WP_128917792.1">
    <property type="nucleotide sequence ID" value="NZ_LBJQ01000048.1"/>
</dbReference>
<dbReference type="Proteomes" id="UP000289546">
    <property type="component" value="Unassembled WGS sequence"/>
</dbReference>
<evidence type="ECO:0000256" key="1">
    <source>
        <dbReference type="SAM" id="MobiDB-lite"/>
    </source>
</evidence>